<dbReference type="Proteomes" id="UP000469452">
    <property type="component" value="Unassembled WGS sequence"/>
</dbReference>
<organism evidence="2 3">
    <name type="scientific">Aphanomyces astaci</name>
    <name type="common">Crayfish plague agent</name>
    <dbReference type="NCBI Taxonomy" id="112090"/>
    <lineage>
        <taxon>Eukaryota</taxon>
        <taxon>Sar</taxon>
        <taxon>Stramenopiles</taxon>
        <taxon>Oomycota</taxon>
        <taxon>Saprolegniomycetes</taxon>
        <taxon>Saprolegniales</taxon>
        <taxon>Verrucalvaceae</taxon>
        <taxon>Aphanomyces</taxon>
    </lineage>
</organism>
<evidence type="ECO:0000313" key="3">
    <source>
        <dbReference type="Proteomes" id="UP000469452"/>
    </source>
</evidence>
<protein>
    <submittedName>
        <fullName evidence="2">Uncharacterized protein</fullName>
    </submittedName>
</protein>
<proteinExistence type="predicted"/>
<dbReference type="VEuPathDB" id="FungiDB:H257_04024"/>
<feature type="compositionally biased region" description="Basic and acidic residues" evidence="1">
    <location>
        <begin position="553"/>
        <end position="564"/>
    </location>
</feature>
<dbReference type="EMBL" id="VJMI01014191">
    <property type="protein sequence ID" value="KAF0745855.1"/>
    <property type="molecule type" value="Genomic_DNA"/>
</dbReference>
<sequence>MTNRQVLLRAHWLVKASRKAWSHQARPSIVSSPYSVMSFNPALLQDVAAVASTCPNEHSTPALASPVVPRLGGVLTEKLQASILTQSNLKAFDKVVKTVDDLLAKQVTINDVVWSRYLQALNHLSQFDETVARFETLLAEYGTSMWRHDRMYLVHAALFAAKNLRRGDLALTLVQESHRHGALYLQNRHYFDALWANSIVLVAGKGNTHLPRYTYHALPNALAIAHLAAKDGFCLPPFVWLELIEACVRHNHPSETILALTGLMASHTPLVLPNARTLQRALAAPTHARRHELSMQMLRQWIPHLSRYAPQDASRICETVLKPLCRLGMASRPLPRSADAATPKGSHGADVTELSQANALILVSEIVDTMVRHDLRFHPYVLTEYYLPVAVPSLSAPLFLAHVGSCGPHTLVLNAYVLQVALREYTSRGQVEDVQCLLQAALDHEIEVTWTSMESILNMFARVGAFDAATSLVESILNDTASDTEVRSTDEMPLFLYRHAMHAYMESNRLEEADAFFKRHLETRQDEFGKAMALVAAAARRLRERAVVPSLPEVKDQKRPKDKQLQPPRA</sequence>
<dbReference type="AlphaFoldDB" id="A0A6A4ZV25"/>
<dbReference type="InterPro" id="IPR011990">
    <property type="entry name" value="TPR-like_helical_dom_sf"/>
</dbReference>
<evidence type="ECO:0000256" key="1">
    <source>
        <dbReference type="SAM" id="MobiDB-lite"/>
    </source>
</evidence>
<reference evidence="2 3" key="1">
    <citation type="submission" date="2019-06" db="EMBL/GenBank/DDBJ databases">
        <title>Genomics analysis of Aphanomyces spp. identifies a new class of oomycete effector associated with host adaptation.</title>
        <authorList>
            <person name="Gaulin E."/>
        </authorList>
    </citation>
    <scope>NUCLEOTIDE SEQUENCE [LARGE SCALE GENOMIC DNA]</scope>
    <source>
        <strain evidence="2 3">E</strain>
    </source>
</reference>
<feature type="region of interest" description="Disordered" evidence="1">
    <location>
        <begin position="548"/>
        <end position="570"/>
    </location>
</feature>
<name>A0A6A4ZV25_APHAT</name>
<comment type="caution">
    <text evidence="2">The sequence shown here is derived from an EMBL/GenBank/DDBJ whole genome shotgun (WGS) entry which is preliminary data.</text>
</comment>
<accession>A0A6A4ZV25</accession>
<evidence type="ECO:0000313" key="2">
    <source>
        <dbReference type="EMBL" id="KAF0745855.1"/>
    </source>
</evidence>
<dbReference type="Gene3D" id="1.25.40.10">
    <property type="entry name" value="Tetratricopeptide repeat domain"/>
    <property type="match status" value="1"/>
</dbReference>
<gene>
    <name evidence="2" type="ORF">AaE_008363</name>
</gene>